<name>A0ABU7T3D6_9LACO</name>
<sequence length="268" mass="30305">MPERQLKLEGTFNTRDLGGYRGANNRPIRWHRLYRSDDLFHLTDYDIAILTNLRLSRVIDFRNAQELQNRPDRLPRGVAYSVLSPADHTAALASASLHSDKEKIDRLIAAEERGELNLSVDGLKDSMIDFVTNPPTQNLYRQVLEFHVMSSHEVILQHCRGGKDRTGYGAALVLLALGVAEADVVADYMLTAQYNQTRNARRMAEYRQYTDNVQVLAYLARAMATRQEVIEAGLAEMKRLGGTYMGYITNVLGFPAAAVAEMRRIYLL</sequence>
<dbReference type="Gene3D" id="3.90.190.10">
    <property type="entry name" value="Protein tyrosine phosphatase superfamily"/>
    <property type="match status" value="1"/>
</dbReference>
<evidence type="ECO:0000313" key="2">
    <source>
        <dbReference type="Proteomes" id="UP001330016"/>
    </source>
</evidence>
<dbReference type="Pfam" id="PF13350">
    <property type="entry name" value="Y_phosphatase3"/>
    <property type="match status" value="1"/>
</dbReference>
<protein>
    <submittedName>
        <fullName evidence="1">Tyrosine-protein phosphatase</fullName>
    </submittedName>
</protein>
<dbReference type="InterPro" id="IPR029021">
    <property type="entry name" value="Prot-tyrosine_phosphatase-like"/>
</dbReference>
<dbReference type="InterPro" id="IPR026893">
    <property type="entry name" value="Tyr/Ser_Pase_IphP-type"/>
</dbReference>
<dbReference type="EMBL" id="JAQSGK010000072">
    <property type="protein sequence ID" value="MEE6717125.1"/>
    <property type="molecule type" value="Genomic_DNA"/>
</dbReference>
<dbReference type="RefSeq" id="WP_331244565.1">
    <property type="nucleotide sequence ID" value="NZ_JAQSGJ010000072.1"/>
</dbReference>
<reference evidence="1 2" key="1">
    <citation type="submission" date="2023-02" db="EMBL/GenBank/DDBJ databases">
        <title>The predominant lactic acid bacteria and yeasts involved in the spontaneous fermentation of millet during the production of the traditional porridge Hausa koko in Ghana.</title>
        <authorList>
            <person name="Atter A."/>
            <person name="Diaz M."/>
        </authorList>
    </citation>
    <scope>NUCLEOTIDE SEQUENCE [LARGE SCALE GENOMIC DNA]</scope>
    <source>
        <strain evidence="1 2">FI11640</strain>
    </source>
</reference>
<accession>A0ABU7T3D6</accession>
<proteinExistence type="predicted"/>
<comment type="caution">
    <text evidence="1">The sequence shown here is derived from an EMBL/GenBank/DDBJ whole genome shotgun (WGS) entry which is preliminary data.</text>
</comment>
<organism evidence="1 2">
    <name type="scientific">Schleiferilactobacillus harbinensis</name>
    <dbReference type="NCBI Taxonomy" id="304207"/>
    <lineage>
        <taxon>Bacteria</taxon>
        <taxon>Bacillati</taxon>
        <taxon>Bacillota</taxon>
        <taxon>Bacilli</taxon>
        <taxon>Lactobacillales</taxon>
        <taxon>Lactobacillaceae</taxon>
        <taxon>Schleiferilactobacillus</taxon>
    </lineage>
</organism>
<dbReference type="SUPFAM" id="SSF52799">
    <property type="entry name" value="(Phosphotyrosine protein) phosphatases II"/>
    <property type="match status" value="1"/>
</dbReference>
<dbReference type="Proteomes" id="UP001330016">
    <property type="component" value="Unassembled WGS sequence"/>
</dbReference>
<keyword evidence="2" id="KW-1185">Reference proteome</keyword>
<evidence type="ECO:0000313" key="1">
    <source>
        <dbReference type="EMBL" id="MEE6717125.1"/>
    </source>
</evidence>
<gene>
    <name evidence="1" type="ORF">PS435_14885</name>
</gene>